<evidence type="ECO:0000313" key="2">
    <source>
        <dbReference type="Proteomes" id="UP000808914"/>
    </source>
</evidence>
<dbReference type="Proteomes" id="UP000808914">
    <property type="component" value="Unassembled WGS sequence"/>
</dbReference>
<gene>
    <name evidence="1" type="ORF">JOD45_003318</name>
</gene>
<comment type="caution">
    <text evidence="1">The sequence shown here is derived from an EMBL/GenBank/DDBJ whole genome shotgun (WGS) entry which is preliminary data.</text>
</comment>
<sequence length="34" mass="3965">MEHLKRFKIYLVYAGKFQSTTKAGKKVIIQPDPK</sequence>
<accession>A0ABS2Q440</accession>
<reference evidence="1 2" key="1">
    <citation type="submission" date="2021-01" db="EMBL/GenBank/DDBJ databases">
        <title>Genomic Encyclopedia of Type Strains, Phase IV (KMG-IV): sequencing the most valuable type-strain genomes for metagenomic binning, comparative biology and taxonomic classification.</title>
        <authorList>
            <person name="Goeker M."/>
        </authorList>
    </citation>
    <scope>NUCLEOTIDE SEQUENCE [LARGE SCALE GENOMIC DNA]</scope>
    <source>
        <strain evidence="1 2">DSM 28236</strain>
    </source>
</reference>
<organism evidence="1 2">
    <name type="scientific">Scopulibacillus daqui</name>
    <dbReference type="NCBI Taxonomy" id="1469162"/>
    <lineage>
        <taxon>Bacteria</taxon>
        <taxon>Bacillati</taxon>
        <taxon>Bacillota</taxon>
        <taxon>Bacilli</taxon>
        <taxon>Bacillales</taxon>
        <taxon>Sporolactobacillaceae</taxon>
        <taxon>Scopulibacillus</taxon>
    </lineage>
</organism>
<protein>
    <submittedName>
        <fullName evidence="1">Uncharacterized protein</fullName>
    </submittedName>
</protein>
<dbReference type="EMBL" id="JAFBER010000046">
    <property type="protein sequence ID" value="MBM7647069.1"/>
    <property type="molecule type" value="Genomic_DNA"/>
</dbReference>
<name>A0ABS2Q440_9BACL</name>
<proteinExistence type="predicted"/>
<evidence type="ECO:0000313" key="1">
    <source>
        <dbReference type="EMBL" id="MBM7647069.1"/>
    </source>
</evidence>
<keyword evidence="2" id="KW-1185">Reference proteome</keyword>